<dbReference type="SMART" id="SM00563">
    <property type="entry name" value="PlsC"/>
    <property type="match status" value="1"/>
</dbReference>
<keyword evidence="1" id="KW-0812">Transmembrane</keyword>
<keyword evidence="1" id="KW-1133">Transmembrane helix</keyword>
<sequence length="306" mass="34924">MLKQILPKWFLGLSASAWLLVNTFVCGLLVLLLGIVKLLIPLKFISTALHFFYGMWCKGNHIGLRIASDKIQVRLPKELHAQGWYLLISNHLSWLDIVVLSAMEVLPAPKFFLKDELKYIPFIGTGAWAMGMPFMKRASKAQIAKNPKLKGMDVERTKSSCRNFRDHPTTVINFVEGTRHTKAKHQRQQSPFKHLLKPKAGGVAFALEVLSDQLDGMLNATLVYELDGEHICRSFMLGRVNTIDIKIDYIAMADIPLGNYQSDKAYRVQFQAFMNTVWQRKDSQLEAHWLRRSAPEDTLSEEIKQL</sequence>
<reference evidence="3 4" key="1">
    <citation type="submission" date="2015-06" db="EMBL/GenBank/DDBJ databases">
        <title>Genome sequence of Pseudoalteromonas peptidolytica.</title>
        <authorList>
            <person name="Xie B.-B."/>
            <person name="Rong J.-C."/>
            <person name="Qin Q.-L."/>
            <person name="Zhang Y.-Z."/>
        </authorList>
    </citation>
    <scope>NUCLEOTIDE SEQUENCE [LARGE SCALE GENOMIC DNA]</scope>
    <source>
        <strain evidence="3 4">F12-50-A1</strain>
    </source>
</reference>
<organism evidence="3 4">
    <name type="scientific">Pseudoalteromonas peptidolytica F12-50-A1</name>
    <dbReference type="NCBI Taxonomy" id="1315280"/>
    <lineage>
        <taxon>Bacteria</taxon>
        <taxon>Pseudomonadati</taxon>
        <taxon>Pseudomonadota</taxon>
        <taxon>Gammaproteobacteria</taxon>
        <taxon>Alteromonadales</taxon>
        <taxon>Pseudoalteromonadaceae</taxon>
        <taxon>Pseudoalteromonas</taxon>
    </lineage>
</organism>
<dbReference type="CDD" id="cd07990">
    <property type="entry name" value="LPLAT_LCLAT1-like"/>
    <property type="match status" value="1"/>
</dbReference>
<feature type="domain" description="Phospholipid/glycerol acyltransferase" evidence="2">
    <location>
        <begin position="85"/>
        <end position="225"/>
    </location>
</feature>
<keyword evidence="1" id="KW-0472">Membrane</keyword>
<feature type="transmembrane region" description="Helical" evidence="1">
    <location>
        <begin position="15"/>
        <end position="40"/>
    </location>
</feature>
<dbReference type="EMBL" id="AQHF01000017">
    <property type="protein sequence ID" value="MBE0344795.1"/>
    <property type="molecule type" value="Genomic_DNA"/>
</dbReference>
<dbReference type="InterPro" id="IPR002123">
    <property type="entry name" value="Plipid/glycerol_acylTrfase"/>
</dbReference>
<dbReference type="PANTHER" id="PTHR10983">
    <property type="entry name" value="1-ACYLGLYCEROL-3-PHOSPHATE ACYLTRANSFERASE-RELATED"/>
    <property type="match status" value="1"/>
</dbReference>
<keyword evidence="4" id="KW-1185">Reference proteome</keyword>
<protein>
    <recommendedName>
        <fullName evidence="2">Phospholipid/glycerol acyltransferase domain-containing protein</fullName>
    </recommendedName>
</protein>
<name>A0A8I0MS61_9GAMM</name>
<dbReference type="GO" id="GO:0005886">
    <property type="term" value="C:plasma membrane"/>
    <property type="evidence" value="ECO:0007669"/>
    <property type="project" value="TreeGrafter"/>
</dbReference>
<dbReference type="RefSeq" id="WP_147388926.1">
    <property type="nucleotide sequence ID" value="NZ_AQHF01000017.1"/>
</dbReference>
<dbReference type="Proteomes" id="UP000660708">
    <property type="component" value="Unassembled WGS sequence"/>
</dbReference>
<gene>
    <name evidence="3" type="ORF">PPEP_a2457</name>
</gene>
<proteinExistence type="predicted"/>
<dbReference type="GO" id="GO:0016746">
    <property type="term" value="F:acyltransferase activity"/>
    <property type="evidence" value="ECO:0007669"/>
    <property type="project" value="InterPro"/>
</dbReference>
<dbReference type="AlphaFoldDB" id="A0A8I0MS61"/>
<dbReference type="NCBIfam" id="NF010621">
    <property type="entry name" value="PRK14014.1"/>
    <property type="match status" value="1"/>
</dbReference>
<evidence type="ECO:0000259" key="2">
    <source>
        <dbReference type="SMART" id="SM00563"/>
    </source>
</evidence>
<dbReference type="PANTHER" id="PTHR10983:SF15">
    <property type="entry name" value="ACYLTRANSFERASE YIHG-RELATED"/>
    <property type="match status" value="1"/>
</dbReference>
<evidence type="ECO:0000256" key="1">
    <source>
        <dbReference type="SAM" id="Phobius"/>
    </source>
</evidence>
<accession>A0A8I0MS61</accession>
<dbReference type="SUPFAM" id="SSF69593">
    <property type="entry name" value="Glycerol-3-phosphate (1)-acyltransferase"/>
    <property type="match status" value="1"/>
</dbReference>
<dbReference type="Pfam" id="PF01553">
    <property type="entry name" value="Acyltransferase"/>
    <property type="match status" value="1"/>
</dbReference>
<comment type="caution">
    <text evidence="3">The sequence shown here is derived from an EMBL/GenBank/DDBJ whole genome shotgun (WGS) entry which is preliminary data.</text>
</comment>
<evidence type="ECO:0000313" key="4">
    <source>
        <dbReference type="Proteomes" id="UP000660708"/>
    </source>
</evidence>
<evidence type="ECO:0000313" key="3">
    <source>
        <dbReference type="EMBL" id="MBE0344795.1"/>
    </source>
</evidence>